<evidence type="ECO:0000256" key="2">
    <source>
        <dbReference type="ARBA" id="ARBA00023125"/>
    </source>
</evidence>
<dbReference type="PROSITE" id="PS50949">
    <property type="entry name" value="HTH_GNTR"/>
    <property type="match status" value="1"/>
</dbReference>
<organism evidence="5 6">
    <name type="scientific">Candidatus Acetatifactor stercoripullorum</name>
    <dbReference type="NCBI Taxonomy" id="2838414"/>
    <lineage>
        <taxon>Bacteria</taxon>
        <taxon>Bacillati</taxon>
        <taxon>Bacillota</taxon>
        <taxon>Clostridia</taxon>
        <taxon>Lachnospirales</taxon>
        <taxon>Lachnospiraceae</taxon>
        <taxon>Acetatifactor</taxon>
    </lineage>
</organism>
<keyword evidence="3" id="KW-0804">Transcription</keyword>
<evidence type="ECO:0000313" key="6">
    <source>
        <dbReference type="Proteomes" id="UP000824265"/>
    </source>
</evidence>
<evidence type="ECO:0000256" key="3">
    <source>
        <dbReference type="ARBA" id="ARBA00023163"/>
    </source>
</evidence>
<dbReference type="EMBL" id="DXGH01000049">
    <property type="protein sequence ID" value="HIW81625.1"/>
    <property type="molecule type" value="Genomic_DNA"/>
</dbReference>
<evidence type="ECO:0000259" key="4">
    <source>
        <dbReference type="PROSITE" id="PS50949"/>
    </source>
</evidence>
<dbReference type="AlphaFoldDB" id="A0A9D1R610"/>
<dbReference type="SUPFAM" id="SSF46785">
    <property type="entry name" value="Winged helix' DNA-binding domain"/>
    <property type="match status" value="1"/>
</dbReference>
<dbReference type="RefSeq" id="WP_318704342.1">
    <property type="nucleotide sequence ID" value="NZ_CALWMU010000014.1"/>
</dbReference>
<sequence length="126" mass="14105">MNLIINHSSMQPIYEQIVSQIKQMILQGDLKEQQPLASVRTLAKDLKVSALTVKKAYDALEEEGFIITVHGKGSFVACNGQGLMEEERKKEVERDLEAAVRKGKAYGMSGSELTELFHLILEDQEV</sequence>
<proteinExistence type="predicted"/>
<reference evidence="5" key="2">
    <citation type="submission" date="2021-04" db="EMBL/GenBank/DDBJ databases">
        <authorList>
            <person name="Gilroy R."/>
        </authorList>
    </citation>
    <scope>NUCLEOTIDE SEQUENCE</scope>
    <source>
        <strain evidence="5">CHK195-6426</strain>
    </source>
</reference>
<protein>
    <submittedName>
        <fullName evidence="5">GntR family transcriptional regulator</fullName>
    </submittedName>
</protein>
<dbReference type="PANTHER" id="PTHR38445:SF7">
    <property type="entry name" value="GNTR-FAMILY TRANSCRIPTIONAL REGULATOR"/>
    <property type="match status" value="1"/>
</dbReference>
<evidence type="ECO:0000313" key="5">
    <source>
        <dbReference type="EMBL" id="HIW81625.1"/>
    </source>
</evidence>
<dbReference type="CDD" id="cd07377">
    <property type="entry name" value="WHTH_GntR"/>
    <property type="match status" value="1"/>
</dbReference>
<dbReference type="Pfam" id="PF00392">
    <property type="entry name" value="GntR"/>
    <property type="match status" value="1"/>
</dbReference>
<accession>A0A9D1R610</accession>
<dbReference type="SMART" id="SM00345">
    <property type="entry name" value="HTH_GNTR"/>
    <property type="match status" value="1"/>
</dbReference>
<feature type="domain" description="HTH gntR-type" evidence="4">
    <location>
        <begin position="11"/>
        <end position="79"/>
    </location>
</feature>
<dbReference type="InterPro" id="IPR000524">
    <property type="entry name" value="Tscrpt_reg_HTH_GntR"/>
</dbReference>
<dbReference type="GO" id="GO:0003700">
    <property type="term" value="F:DNA-binding transcription factor activity"/>
    <property type="evidence" value="ECO:0007669"/>
    <property type="project" value="InterPro"/>
</dbReference>
<name>A0A9D1R610_9FIRM</name>
<keyword evidence="1" id="KW-0805">Transcription regulation</keyword>
<dbReference type="InterPro" id="IPR036388">
    <property type="entry name" value="WH-like_DNA-bd_sf"/>
</dbReference>
<dbReference type="Proteomes" id="UP000824265">
    <property type="component" value="Unassembled WGS sequence"/>
</dbReference>
<dbReference type="PANTHER" id="PTHR38445">
    <property type="entry name" value="HTH-TYPE TRANSCRIPTIONAL REPRESSOR YTRA"/>
    <property type="match status" value="1"/>
</dbReference>
<gene>
    <name evidence="5" type="ORF">H9742_08940</name>
</gene>
<reference evidence="5" key="1">
    <citation type="journal article" date="2021" name="PeerJ">
        <title>Extensive microbial diversity within the chicken gut microbiome revealed by metagenomics and culture.</title>
        <authorList>
            <person name="Gilroy R."/>
            <person name="Ravi A."/>
            <person name="Getino M."/>
            <person name="Pursley I."/>
            <person name="Horton D.L."/>
            <person name="Alikhan N.F."/>
            <person name="Baker D."/>
            <person name="Gharbi K."/>
            <person name="Hall N."/>
            <person name="Watson M."/>
            <person name="Adriaenssens E.M."/>
            <person name="Foster-Nyarko E."/>
            <person name="Jarju S."/>
            <person name="Secka A."/>
            <person name="Antonio M."/>
            <person name="Oren A."/>
            <person name="Chaudhuri R.R."/>
            <person name="La Ragione R."/>
            <person name="Hildebrand F."/>
            <person name="Pallen M.J."/>
        </authorList>
    </citation>
    <scope>NUCLEOTIDE SEQUENCE</scope>
    <source>
        <strain evidence="5">CHK195-6426</strain>
    </source>
</reference>
<keyword evidence="2" id="KW-0238">DNA-binding</keyword>
<dbReference type="InterPro" id="IPR036390">
    <property type="entry name" value="WH_DNA-bd_sf"/>
</dbReference>
<dbReference type="GO" id="GO:0003677">
    <property type="term" value="F:DNA binding"/>
    <property type="evidence" value="ECO:0007669"/>
    <property type="project" value="UniProtKB-KW"/>
</dbReference>
<evidence type="ECO:0000256" key="1">
    <source>
        <dbReference type="ARBA" id="ARBA00023015"/>
    </source>
</evidence>
<comment type="caution">
    <text evidence="5">The sequence shown here is derived from an EMBL/GenBank/DDBJ whole genome shotgun (WGS) entry which is preliminary data.</text>
</comment>
<dbReference type="Gene3D" id="1.10.10.10">
    <property type="entry name" value="Winged helix-like DNA-binding domain superfamily/Winged helix DNA-binding domain"/>
    <property type="match status" value="1"/>
</dbReference>